<dbReference type="Gene3D" id="2.60.120.10">
    <property type="entry name" value="Jelly Rolls"/>
    <property type="match status" value="1"/>
</dbReference>
<gene>
    <name evidence="5" type="ORF">H8Z77_02835</name>
</gene>
<accession>A0ABR7IP96</accession>
<dbReference type="EMBL" id="JACOQK010000001">
    <property type="protein sequence ID" value="MBC5786960.1"/>
    <property type="molecule type" value="Genomic_DNA"/>
</dbReference>
<dbReference type="SUPFAM" id="SSF51182">
    <property type="entry name" value="RmlC-like cupins"/>
    <property type="match status" value="1"/>
</dbReference>
<keyword evidence="6" id="KW-1185">Reference proteome</keyword>
<evidence type="ECO:0000256" key="3">
    <source>
        <dbReference type="ARBA" id="ARBA00023163"/>
    </source>
</evidence>
<sequence length="329" mass="39096">MLTMDQCVEQVLMDFEKLKNQGSKQKKQLGHQITMGKMDDKIETKPLFNKKGIDIIMHCIPPETHCPKLFHNHDYFEMVYVYRGSFENCMPNNQFTLHQGDILLLNPNVLHSVFRRSTDDLVFNIMISKQLFQEYLTNILEDNQMFSYFFSDYLYHNTKIERYLYFQNSDNLEVKESIELMIREFFSRELNASSMVLSSLIALFARLSRSYQQENKLAVYESDNNRVMYQIVTYINEHFADVTLNQLAEYFQYSPGYLSKLLRKSGKSFSQLLLECRLNKAAYYLKHTDLPISQIIEKVGYQNRVHFYRLFKETFHETPTSYRKNTLTG</sequence>
<dbReference type="InterPro" id="IPR011051">
    <property type="entry name" value="RmlC_Cupin_sf"/>
</dbReference>
<dbReference type="InterPro" id="IPR009057">
    <property type="entry name" value="Homeodomain-like_sf"/>
</dbReference>
<evidence type="ECO:0000259" key="4">
    <source>
        <dbReference type="PROSITE" id="PS01124"/>
    </source>
</evidence>
<proteinExistence type="predicted"/>
<comment type="caution">
    <text evidence="5">The sequence shown here is derived from an EMBL/GenBank/DDBJ whole genome shotgun (WGS) entry which is preliminary data.</text>
</comment>
<dbReference type="SUPFAM" id="SSF46689">
    <property type="entry name" value="Homeodomain-like"/>
    <property type="match status" value="1"/>
</dbReference>
<dbReference type="PROSITE" id="PS01124">
    <property type="entry name" value="HTH_ARAC_FAMILY_2"/>
    <property type="match status" value="1"/>
</dbReference>
<dbReference type="PANTHER" id="PTHR43280:SF2">
    <property type="entry name" value="HTH-TYPE TRANSCRIPTIONAL REGULATOR EXSA"/>
    <property type="match status" value="1"/>
</dbReference>
<name>A0ABR7IP96_9CLOT</name>
<dbReference type="InterPro" id="IPR018060">
    <property type="entry name" value="HTH_AraC"/>
</dbReference>
<organism evidence="5 6">
    <name type="scientific">Clostridium facile</name>
    <dbReference type="NCBI Taxonomy" id="2763035"/>
    <lineage>
        <taxon>Bacteria</taxon>
        <taxon>Bacillati</taxon>
        <taxon>Bacillota</taxon>
        <taxon>Clostridia</taxon>
        <taxon>Eubacteriales</taxon>
        <taxon>Clostridiaceae</taxon>
        <taxon>Clostridium</taxon>
    </lineage>
</organism>
<protein>
    <submittedName>
        <fullName evidence="5">Helix-turn-helix transcriptional regulator</fullName>
    </submittedName>
</protein>
<dbReference type="Gene3D" id="1.10.10.60">
    <property type="entry name" value="Homeodomain-like"/>
    <property type="match status" value="2"/>
</dbReference>
<feature type="domain" description="HTH araC/xylS-type" evidence="4">
    <location>
        <begin position="229"/>
        <end position="325"/>
    </location>
</feature>
<dbReference type="Proteomes" id="UP000649151">
    <property type="component" value="Unassembled WGS sequence"/>
</dbReference>
<evidence type="ECO:0000256" key="2">
    <source>
        <dbReference type="ARBA" id="ARBA00023125"/>
    </source>
</evidence>
<dbReference type="Pfam" id="PF07883">
    <property type="entry name" value="Cupin_2"/>
    <property type="match status" value="1"/>
</dbReference>
<dbReference type="InterPro" id="IPR013096">
    <property type="entry name" value="Cupin_2"/>
</dbReference>
<keyword evidence="2" id="KW-0238">DNA-binding</keyword>
<evidence type="ECO:0000313" key="6">
    <source>
        <dbReference type="Proteomes" id="UP000649151"/>
    </source>
</evidence>
<keyword evidence="1" id="KW-0805">Transcription regulation</keyword>
<evidence type="ECO:0000313" key="5">
    <source>
        <dbReference type="EMBL" id="MBC5786960.1"/>
    </source>
</evidence>
<dbReference type="SMART" id="SM00342">
    <property type="entry name" value="HTH_ARAC"/>
    <property type="match status" value="1"/>
</dbReference>
<dbReference type="PANTHER" id="PTHR43280">
    <property type="entry name" value="ARAC-FAMILY TRANSCRIPTIONAL REGULATOR"/>
    <property type="match status" value="1"/>
</dbReference>
<dbReference type="Pfam" id="PF12833">
    <property type="entry name" value="HTH_18"/>
    <property type="match status" value="1"/>
</dbReference>
<dbReference type="InterPro" id="IPR014710">
    <property type="entry name" value="RmlC-like_jellyroll"/>
</dbReference>
<reference evidence="5 6" key="1">
    <citation type="submission" date="2020-08" db="EMBL/GenBank/DDBJ databases">
        <title>Genome public.</title>
        <authorList>
            <person name="Liu C."/>
            <person name="Sun Q."/>
        </authorList>
    </citation>
    <scope>NUCLEOTIDE SEQUENCE [LARGE SCALE GENOMIC DNA]</scope>
    <source>
        <strain evidence="5 6">NSJ-27</strain>
    </source>
</reference>
<keyword evidence="3" id="KW-0804">Transcription</keyword>
<evidence type="ECO:0000256" key="1">
    <source>
        <dbReference type="ARBA" id="ARBA00023015"/>
    </source>
</evidence>